<accession>A0A8K0NT94</accession>
<dbReference type="NCBIfam" id="TIGR00879">
    <property type="entry name" value="SP"/>
    <property type="match status" value="1"/>
</dbReference>
<dbReference type="PROSITE" id="PS00217">
    <property type="entry name" value="SUGAR_TRANSPORT_2"/>
    <property type="match status" value="1"/>
</dbReference>
<dbReference type="Gene3D" id="1.20.1250.20">
    <property type="entry name" value="MFS general substrate transporter like domains"/>
    <property type="match status" value="1"/>
</dbReference>
<proteinExistence type="inferred from homology"/>
<dbReference type="InterPro" id="IPR003663">
    <property type="entry name" value="Sugar/inositol_transpt"/>
</dbReference>
<comment type="caution">
    <text evidence="11">The sequence shown here is derived from an EMBL/GenBank/DDBJ whole genome shotgun (WGS) entry which is preliminary data.</text>
</comment>
<gene>
    <name evidence="11" type="ORF">FFLO_03270</name>
</gene>
<feature type="transmembrane region" description="Helical" evidence="9">
    <location>
        <begin position="366"/>
        <end position="386"/>
    </location>
</feature>
<evidence type="ECO:0000256" key="4">
    <source>
        <dbReference type="ARBA" id="ARBA00022692"/>
    </source>
</evidence>
<evidence type="ECO:0000256" key="7">
    <source>
        <dbReference type="ARBA" id="ARBA00049119"/>
    </source>
</evidence>
<evidence type="ECO:0000256" key="8">
    <source>
        <dbReference type="RuleBase" id="RU003346"/>
    </source>
</evidence>
<evidence type="ECO:0000256" key="2">
    <source>
        <dbReference type="ARBA" id="ARBA00010992"/>
    </source>
</evidence>
<sequence length="611" mass="67966">MADKVEIHKARDVFHGEHKLADDDYPVIQNAVAETGVVNPLTLISSDQMLRDVDQFVDEYGLSEHRDLFKRGALVARDPMSRETLMALPDDEKEALVYETNHKWAGSWGLWYTVFICATGAATQGWDQTGSNGANLSFPQEFGLADDSERSFWIVGLINSIPYLAAGLVGCWLSDPLNHYFGRRGEIFITGVFLIATPIGSGFAQNWYQLFIIRFLMGVAFGAKNSTVPIFSAEIAPARVRGGLVMGWQLWVCFGIFLGFAANVVVKDVPNIAWRLQLGSAFIPAVPLVAGIWFCPESPKWLMKKGRYAAAFNSYIRLRKHPLQAARDMYYSHVLFIEEKAMAAGTTYWSRNVDCWKIPRLRRASLAACTVMIAQQMCGINIISFYSSTVFVEGGASQDNALFASLGFGAVNFVFAIPAVWLIDSFGRRSLLLSTFPFMTIFLLCTGLSFLAPVEGDVRLALTATFIYLFTAFYSVGEGPVAFAYSAEVSDNIHRESAMCQAVSVNNTFAGILGLTFPKLLDAFSPIGAFGFYAGINTLALVWIFLYVRETRKLTLEELDQVFAVPVKDFVGYQTGHWTPRMFRRYIMRDRAITVTPFLAHMHEKGLAPVA</sequence>
<dbReference type="GO" id="GO:0022857">
    <property type="term" value="F:transmembrane transporter activity"/>
    <property type="evidence" value="ECO:0007669"/>
    <property type="project" value="InterPro"/>
</dbReference>
<dbReference type="PROSITE" id="PS50850">
    <property type="entry name" value="MFS"/>
    <property type="match status" value="1"/>
</dbReference>
<comment type="subcellular location">
    <subcellularLocation>
        <location evidence="1">Membrane</location>
        <topology evidence="1">Multi-pass membrane protein</topology>
    </subcellularLocation>
</comment>
<evidence type="ECO:0000313" key="12">
    <source>
        <dbReference type="Proteomes" id="UP000812966"/>
    </source>
</evidence>
<evidence type="ECO:0000256" key="1">
    <source>
        <dbReference type="ARBA" id="ARBA00004141"/>
    </source>
</evidence>
<keyword evidence="3 8" id="KW-0813">Transport</keyword>
<feature type="transmembrane region" description="Helical" evidence="9">
    <location>
        <begin position="185"/>
        <end position="204"/>
    </location>
</feature>
<keyword evidence="5 9" id="KW-1133">Transmembrane helix</keyword>
<dbReference type="Pfam" id="PF00083">
    <property type="entry name" value="Sugar_tr"/>
    <property type="match status" value="1"/>
</dbReference>
<dbReference type="Proteomes" id="UP000812966">
    <property type="component" value="Unassembled WGS sequence"/>
</dbReference>
<reference evidence="11" key="1">
    <citation type="submission" date="2020-04" db="EMBL/GenBank/DDBJ databases">
        <title>Analysis of mating type loci in Filobasidium floriforme.</title>
        <authorList>
            <person name="Nowrousian M."/>
        </authorList>
    </citation>
    <scope>NUCLEOTIDE SEQUENCE</scope>
    <source>
        <strain evidence="11">CBS 6242</strain>
    </source>
</reference>
<dbReference type="PRINTS" id="PR00171">
    <property type="entry name" value="SUGRTRNSPORT"/>
</dbReference>
<dbReference type="InterPro" id="IPR005828">
    <property type="entry name" value="MFS_sugar_transport-like"/>
</dbReference>
<dbReference type="InterPro" id="IPR020846">
    <property type="entry name" value="MFS_dom"/>
</dbReference>
<comment type="catalytic activity">
    <reaction evidence="7">
        <text>myo-inositol(out) + H(+)(out) = myo-inositol(in) + H(+)(in)</text>
        <dbReference type="Rhea" id="RHEA:60364"/>
        <dbReference type="ChEBI" id="CHEBI:15378"/>
        <dbReference type="ChEBI" id="CHEBI:17268"/>
    </reaction>
</comment>
<feature type="transmembrane region" description="Helical" evidence="9">
    <location>
        <begin position="272"/>
        <end position="295"/>
    </location>
</feature>
<dbReference type="PANTHER" id="PTHR48020:SF13">
    <property type="entry name" value="MAJOR FACILITATOR SUPERFAMILY (MFS) PROFILE DOMAIN-CONTAINING PROTEIN"/>
    <property type="match status" value="1"/>
</dbReference>
<dbReference type="FunFam" id="1.20.1250.20:FF:000474">
    <property type="entry name" value="Sugar transporter, putative"/>
    <property type="match status" value="1"/>
</dbReference>
<evidence type="ECO:0000256" key="6">
    <source>
        <dbReference type="ARBA" id="ARBA00023136"/>
    </source>
</evidence>
<name>A0A8K0NT94_9TREE</name>
<evidence type="ECO:0000256" key="3">
    <source>
        <dbReference type="ARBA" id="ARBA00022448"/>
    </source>
</evidence>
<feature type="transmembrane region" description="Helical" evidence="9">
    <location>
        <begin position="523"/>
        <end position="548"/>
    </location>
</feature>
<dbReference type="InterPro" id="IPR005829">
    <property type="entry name" value="Sugar_transporter_CS"/>
</dbReference>
<dbReference type="PANTHER" id="PTHR48020">
    <property type="entry name" value="PROTON MYO-INOSITOL COTRANSPORTER"/>
    <property type="match status" value="1"/>
</dbReference>
<feature type="transmembrane region" description="Helical" evidence="9">
    <location>
        <begin position="210"/>
        <end position="231"/>
    </location>
</feature>
<protein>
    <recommendedName>
        <fullName evidence="10">Major facilitator superfamily (MFS) profile domain-containing protein</fullName>
    </recommendedName>
</protein>
<organism evidence="11 12">
    <name type="scientific">Filobasidium floriforme</name>
    <dbReference type="NCBI Taxonomy" id="5210"/>
    <lineage>
        <taxon>Eukaryota</taxon>
        <taxon>Fungi</taxon>
        <taxon>Dikarya</taxon>
        <taxon>Basidiomycota</taxon>
        <taxon>Agaricomycotina</taxon>
        <taxon>Tremellomycetes</taxon>
        <taxon>Filobasidiales</taxon>
        <taxon>Filobasidiaceae</taxon>
        <taxon>Filobasidium</taxon>
    </lineage>
</organism>
<keyword evidence="4 9" id="KW-0812">Transmembrane</keyword>
<dbReference type="GO" id="GO:0015798">
    <property type="term" value="P:myo-inositol transport"/>
    <property type="evidence" value="ECO:0007669"/>
    <property type="project" value="UniProtKB-ARBA"/>
</dbReference>
<dbReference type="SUPFAM" id="SSF103473">
    <property type="entry name" value="MFS general substrate transporter"/>
    <property type="match status" value="1"/>
</dbReference>
<evidence type="ECO:0000313" key="11">
    <source>
        <dbReference type="EMBL" id="KAG7544309.1"/>
    </source>
</evidence>
<evidence type="ECO:0000259" key="10">
    <source>
        <dbReference type="PROSITE" id="PS50850"/>
    </source>
</evidence>
<dbReference type="AlphaFoldDB" id="A0A8K0NT94"/>
<dbReference type="OrthoDB" id="5290825at2759"/>
<dbReference type="InterPro" id="IPR050814">
    <property type="entry name" value="Myo-inositol_Transporter"/>
</dbReference>
<feature type="transmembrane region" description="Helical" evidence="9">
    <location>
        <begin position="430"/>
        <end position="452"/>
    </location>
</feature>
<dbReference type="GO" id="GO:0015791">
    <property type="term" value="P:polyol transmembrane transport"/>
    <property type="evidence" value="ECO:0007669"/>
    <property type="project" value="UniProtKB-ARBA"/>
</dbReference>
<feature type="transmembrane region" description="Helical" evidence="9">
    <location>
        <begin position="243"/>
        <end position="266"/>
    </location>
</feature>
<feature type="transmembrane region" description="Helical" evidence="9">
    <location>
        <begin position="401"/>
        <end position="423"/>
    </location>
</feature>
<keyword evidence="12" id="KW-1185">Reference proteome</keyword>
<feature type="transmembrane region" description="Helical" evidence="9">
    <location>
        <begin position="498"/>
        <end position="517"/>
    </location>
</feature>
<dbReference type="PROSITE" id="PS00216">
    <property type="entry name" value="SUGAR_TRANSPORT_1"/>
    <property type="match status" value="1"/>
</dbReference>
<keyword evidence="6 9" id="KW-0472">Membrane</keyword>
<feature type="transmembrane region" description="Helical" evidence="9">
    <location>
        <begin position="152"/>
        <end position="173"/>
    </location>
</feature>
<dbReference type="EMBL" id="JABELV010000059">
    <property type="protein sequence ID" value="KAG7544309.1"/>
    <property type="molecule type" value="Genomic_DNA"/>
</dbReference>
<comment type="similarity">
    <text evidence="2 8">Belongs to the major facilitator superfamily. Sugar transporter (TC 2.A.1.1) family.</text>
</comment>
<evidence type="ECO:0000256" key="9">
    <source>
        <dbReference type="SAM" id="Phobius"/>
    </source>
</evidence>
<dbReference type="GO" id="GO:0016020">
    <property type="term" value="C:membrane"/>
    <property type="evidence" value="ECO:0007669"/>
    <property type="project" value="UniProtKB-SubCell"/>
</dbReference>
<evidence type="ECO:0000256" key="5">
    <source>
        <dbReference type="ARBA" id="ARBA00022989"/>
    </source>
</evidence>
<dbReference type="InterPro" id="IPR036259">
    <property type="entry name" value="MFS_trans_sf"/>
</dbReference>
<feature type="domain" description="Major facilitator superfamily (MFS) profile" evidence="10">
    <location>
        <begin position="113"/>
        <end position="552"/>
    </location>
</feature>